<accession>A0AAF3F376</accession>
<evidence type="ECO:0000313" key="1">
    <source>
        <dbReference type="Proteomes" id="UP000887575"/>
    </source>
</evidence>
<name>A0AAF3F376_9BILA</name>
<sequence length="816" mass="91960">MDKGLGQDYIIEGQAGNGNNYAEYSANDRGLTLFLGGTPDGSRVNGTIHILYRGDIILRIPYTFSRRETDLFPLAICLQDEQYSEFSSIKTNAQIELVNSTNGVVMNPRSAIVNGSPQIFTIYPGFYQLTVTADQHQTYEEAIYISPIPQVILFPSFITEKTEEIEAFIDGHLTKETYVYFDEIKTQFLNIKASTSAISVGDSAKIQVDAHSLNDLFKDQCDAIIFNVPYHISKNNSVDILHNTQVIVGKTEQARKLCDENLQSVSLAVKTSIQCNCANGVRENCRQKYTSAMGCGGGWKMIADDTVSLENFAMILHLVAECQQMRIYFDELKGSISCIASLDAECPLSNRLKREISESEEKKWLEDNQIPAFEPRMTSRKMKSIEISDQWDSSFTKALDVQAISFAAQFLEFFERFEEIFPLPTLKSFPTRFWNEFFQSIADHSENGMKISEGENEKLLGNVQNGATFLKLWNNSVSEWASGRIRPFEDSSPHPLIKYSQLKALIAAADKLKSISRQNGAPDPFAMLHAYMGQVLSTAGLDEADLCAESHIIIEPNVVDEGEIIVLTVNFENLKPTFLNAIRLEIEWVRGDVYTPEVKFAPGIFSYTGIYALDGSQSLPGKSSFQAIAKYTTAPGPHLTREVVYQVHYFIQQEKASHFVYVIFVNNGYVTLKNVRVINFKVGYEKANKEPTRFRIDEMRIDGIQKNGGLSYELGMIKPGKTKVATFRVFPLDNEVDYLNFIDSTALMALPSNTISYEAIFADPNDFPTPIFEQNLYRIQGEIFVENELRKNEEQCVIVEVKDQHGNSSVSKLFYD</sequence>
<keyword evidence="1" id="KW-1185">Reference proteome</keyword>
<proteinExistence type="predicted"/>
<dbReference type="Proteomes" id="UP000887575">
    <property type="component" value="Unassembled WGS sequence"/>
</dbReference>
<organism evidence="1 2">
    <name type="scientific">Mesorhabditis belari</name>
    <dbReference type="NCBI Taxonomy" id="2138241"/>
    <lineage>
        <taxon>Eukaryota</taxon>
        <taxon>Metazoa</taxon>
        <taxon>Ecdysozoa</taxon>
        <taxon>Nematoda</taxon>
        <taxon>Chromadorea</taxon>
        <taxon>Rhabditida</taxon>
        <taxon>Rhabditina</taxon>
        <taxon>Rhabditomorpha</taxon>
        <taxon>Rhabditoidea</taxon>
        <taxon>Rhabditidae</taxon>
        <taxon>Mesorhabditinae</taxon>
        <taxon>Mesorhabditis</taxon>
    </lineage>
</organism>
<protein>
    <submittedName>
        <fullName evidence="2">Uncharacterized protein</fullName>
    </submittedName>
</protein>
<dbReference type="WBParaSite" id="MBELARI_LOCUS20156">
    <property type="protein sequence ID" value="MBELARI_LOCUS20156"/>
    <property type="gene ID" value="MBELARI_LOCUS20156"/>
</dbReference>
<reference evidence="2" key="1">
    <citation type="submission" date="2024-02" db="UniProtKB">
        <authorList>
            <consortium name="WormBaseParasite"/>
        </authorList>
    </citation>
    <scope>IDENTIFICATION</scope>
</reference>
<evidence type="ECO:0000313" key="2">
    <source>
        <dbReference type="WBParaSite" id="MBELARI_LOCUS20156"/>
    </source>
</evidence>
<dbReference type="AlphaFoldDB" id="A0AAF3F376"/>